<dbReference type="AlphaFoldDB" id="A0AAQ1G4M8"/>
<protein>
    <submittedName>
        <fullName evidence="4">Hpt domain-containing protein</fullName>
    </submittedName>
</protein>
<evidence type="ECO:0000256" key="1">
    <source>
        <dbReference type="ARBA" id="ARBA00023012"/>
    </source>
</evidence>
<sequence length="111" mass="11985">MADRKPDMDVTVQQGLRELMQDDYPLLLETFLADAGKRLRQLHDALAQGDMNAYRQAAHSFKGSAGNMGALALEQACLDAEAAGVAGDQQVAASVLIEIEQAFDRLQPLLA</sequence>
<keyword evidence="2" id="KW-0597">Phosphoprotein</keyword>
<dbReference type="GO" id="GO:0004672">
    <property type="term" value="F:protein kinase activity"/>
    <property type="evidence" value="ECO:0007669"/>
    <property type="project" value="UniProtKB-ARBA"/>
</dbReference>
<feature type="domain" description="HPt" evidence="3">
    <location>
        <begin position="20"/>
        <end position="111"/>
    </location>
</feature>
<feature type="modified residue" description="Phosphohistidine" evidence="2">
    <location>
        <position position="59"/>
    </location>
</feature>
<comment type="caution">
    <text evidence="4">The sequence shown here is derived from an EMBL/GenBank/DDBJ whole genome shotgun (WGS) entry which is preliminary data.</text>
</comment>
<dbReference type="Pfam" id="PF01627">
    <property type="entry name" value="Hpt"/>
    <property type="match status" value="1"/>
</dbReference>
<organism evidence="4 5">
    <name type="scientific">Halopseudomonas aestusnigri</name>
    <dbReference type="NCBI Taxonomy" id="857252"/>
    <lineage>
        <taxon>Bacteria</taxon>
        <taxon>Pseudomonadati</taxon>
        <taxon>Pseudomonadota</taxon>
        <taxon>Gammaproteobacteria</taxon>
        <taxon>Pseudomonadales</taxon>
        <taxon>Pseudomonadaceae</taxon>
        <taxon>Halopseudomonas</taxon>
    </lineage>
</organism>
<evidence type="ECO:0000313" key="4">
    <source>
        <dbReference type="EMBL" id="SEF60141.1"/>
    </source>
</evidence>
<accession>A0AAQ1G4M8</accession>
<evidence type="ECO:0000313" key="5">
    <source>
        <dbReference type="Proteomes" id="UP000243518"/>
    </source>
</evidence>
<dbReference type="PROSITE" id="PS50894">
    <property type="entry name" value="HPT"/>
    <property type="match status" value="1"/>
</dbReference>
<evidence type="ECO:0000259" key="3">
    <source>
        <dbReference type="PROSITE" id="PS50894"/>
    </source>
</evidence>
<dbReference type="SUPFAM" id="SSF47226">
    <property type="entry name" value="Histidine-containing phosphotransfer domain, HPT domain"/>
    <property type="match status" value="1"/>
</dbReference>
<evidence type="ECO:0000256" key="2">
    <source>
        <dbReference type="PROSITE-ProRule" id="PRU00110"/>
    </source>
</evidence>
<dbReference type="GO" id="GO:0000160">
    <property type="term" value="P:phosphorelay signal transduction system"/>
    <property type="evidence" value="ECO:0007669"/>
    <property type="project" value="UniProtKB-KW"/>
</dbReference>
<gene>
    <name evidence="4" type="ORF">SAMN05216586_101473</name>
</gene>
<reference evidence="4 5" key="1">
    <citation type="submission" date="2016-10" db="EMBL/GenBank/DDBJ databases">
        <authorList>
            <person name="Varghese N."/>
            <person name="Submissions S."/>
        </authorList>
    </citation>
    <scope>NUCLEOTIDE SEQUENCE [LARGE SCALE GENOMIC DNA]</scope>
    <source>
        <strain evidence="4 5">CECT 8317</strain>
    </source>
</reference>
<keyword evidence="5" id="KW-1185">Reference proteome</keyword>
<dbReference type="Proteomes" id="UP000243518">
    <property type="component" value="Unassembled WGS sequence"/>
</dbReference>
<proteinExistence type="predicted"/>
<dbReference type="CDD" id="cd00088">
    <property type="entry name" value="HPT"/>
    <property type="match status" value="1"/>
</dbReference>
<keyword evidence="1" id="KW-0902">Two-component regulatory system</keyword>
<dbReference type="EMBL" id="FNVE01000001">
    <property type="protein sequence ID" value="SEF60141.1"/>
    <property type="molecule type" value="Genomic_DNA"/>
</dbReference>
<dbReference type="Gene3D" id="1.20.120.160">
    <property type="entry name" value="HPT domain"/>
    <property type="match status" value="1"/>
</dbReference>
<dbReference type="SMART" id="SM00073">
    <property type="entry name" value="HPT"/>
    <property type="match status" value="1"/>
</dbReference>
<dbReference type="InterPro" id="IPR008207">
    <property type="entry name" value="Sig_transdc_His_kin_Hpt_dom"/>
</dbReference>
<dbReference type="InterPro" id="IPR036641">
    <property type="entry name" value="HPT_dom_sf"/>
</dbReference>
<dbReference type="RefSeq" id="WP_228247224.1">
    <property type="nucleotide sequence ID" value="NZ_AP027273.1"/>
</dbReference>
<name>A0AAQ1G4M8_9GAMM</name>